<feature type="transmembrane region" description="Helical" evidence="6">
    <location>
        <begin position="238"/>
        <end position="258"/>
    </location>
</feature>
<evidence type="ECO:0000256" key="3">
    <source>
        <dbReference type="ARBA" id="ARBA00022989"/>
    </source>
</evidence>
<evidence type="ECO:0000313" key="8">
    <source>
        <dbReference type="EMBL" id="EER17658.1"/>
    </source>
</evidence>
<dbReference type="RefSeq" id="XP_002785862.1">
    <property type="nucleotide sequence ID" value="XM_002785816.1"/>
</dbReference>
<dbReference type="GO" id="GO:0016020">
    <property type="term" value="C:membrane"/>
    <property type="evidence" value="ECO:0007669"/>
    <property type="project" value="UniProtKB-SubCell"/>
</dbReference>
<evidence type="ECO:0000259" key="7">
    <source>
        <dbReference type="Pfam" id="PF03151"/>
    </source>
</evidence>
<evidence type="ECO:0000256" key="1">
    <source>
        <dbReference type="ARBA" id="ARBA00004141"/>
    </source>
</evidence>
<dbReference type="PANTHER" id="PTHR11132">
    <property type="entry name" value="SOLUTE CARRIER FAMILY 35"/>
    <property type="match status" value="1"/>
</dbReference>
<feature type="transmembrane region" description="Helical" evidence="6">
    <location>
        <begin position="182"/>
        <end position="200"/>
    </location>
</feature>
<protein>
    <recommendedName>
        <fullName evidence="7">Sugar phosphate transporter domain-containing protein</fullName>
    </recommendedName>
</protein>
<evidence type="ECO:0000256" key="2">
    <source>
        <dbReference type="ARBA" id="ARBA00022692"/>
    </source>
</evidence>
<keyword evidence="3 6" id="KW-1133">Transmembrane helix</keyword>
<feature type="domain" description="Sugar phosphate transporter" evidence="7">
    <location>
        <begin position="57"/>
        <end position="327"/>
    </location>
</feature>
<proteinExistence type="predicted"/>
<dbReference type="OMA" id="MIGCTTA"/>
<evidence type="ECO:0000256" key="4">
    <source>
        <dbReference type="ARBA" id="ARBA00023136"/>
    </source>
</evidence>
<sequence length="407" mass="44085">MSPAAARSTGDYVPSTDEFEVDEGQREEEEESGISNAKAKSSSTCPTTLLYRLYVTFIILLYCGLNATMGLFNRWALGVHGFHFPLMLTGANMVAMVFTIGPVVACWPSMREQVSTHLQKHIWPVCAVSILNGVQLALNNASLVRIELSMNQIIRSASPVVIAVLGRFILHTPKSTSLQKLSLLLLTLGVALTVRTPSGFNSSSVHVGILQCILGTILLSFQMVISQRLLGPGTRIHPLLLTLYTAAVACVTLLPVAIWAEGWDFGTYFQERPGETVMVLAAGCSCSVVYSIIVFTMIKVVSATGTAIVGNVQLVLLLGLAEMLLDEMKGWSARQFLGVMSTVVGAGVWTYCKVKTPSKPPTEYQSIPQIDLETGDRMTTRSSSTSISQDQQGPSAQPRIQTLPKKE</sequence>
<evidence type="ECO:0000256" key="6">
    <source>
        <dbReference type="SAM" id="Phobius"/>
    </source>
</evidence>
<feature type="transmembrane region" description="Helical" evidence="6">
    <location>
        <begin position="49"/>
        <end position="72"/>
    </location>
</feature>
<feature type="region of interest" description="Disordered" evidence="5">
    <location>
        <begin position="1"/>
        <end position="41"/>
    </location>
</feature>
<feature type="transmembrane region" description="Helical" evidence="6">
    <location>
        <begin position="122"/>
        <end position="141"/>
    </location>
</feature>
<dbReference type="Pfam" id="PF03151">
    <property type="entry name" value="TPT"/>
    <property type="match status" value="1"/>
</dbReference>
<feature type="compositionally biased region" description="Acidic residues" evidence="5">
    <location>
        <begin position="17"/>
        <end position="32"/>
    </location>
</feature>
<feature type="transmembrane region" description="Helical" evidence="6">
    <location>
        <begin position="305"/>
        <end position="325"/>
    </location>
</feature>
<dbReference type="GeneID" id="9087340"/>
<organism evidence="9">
    <name type="scientific">Perkinsus marinus (strain ATCC 50983 / TXsc)</name>
    <dbReference type="NCBI Taxonomy" id="423536"/>
    <lineage>
        <taxon>Eukaryota</taxon>
        <taxon>Sar</taxon>
        <taxon>Alveolata</taxon>
        <taxon>Perkinsozoa</taxon>
        <taxon>Perkinsea</taxon>
        <taxon>Perkinsida</taxon>
        <taxon>Perkinsidae</taxon>
        <taxon>Perkinsus</taxon>
    </lineage>
</organism>
<feature type="region of interest" description="Disordered" evidence="5">
    <location>
        <begin position="358"/>
        <end position="407"/>
    </location>
</feature>
<feature type="compositionally biased region" description="Polar residues" evidence="5">
    <location>
        <begin position="389"/>
        <end position="400"/>
    </location>
</feature>
<feature type="transmembrane region" description="Helical" evidence="6">
    <location>
        <begin position="153"/>
        <end position="170"/>
    </location>
</feature>
<feature type="transmembrane region" description="Helical" evidence="6">
    <location>
        <begin position="84"/>
        <end position="110"/>
    </location>
</feature>
<dbReference type="AlphaFoldDB" id="C5KCQ9"/>
<dbReference type="InParanoid" id="C5KCQ9"/>
<dbReference type="InterPro" id="IPR050186">
    <property type="entry name" value="TPT_transporter"/>
</dbReference>
<gene>
    <name evidence="8" type="ORF">Pmar_PMAR023579</name>
</gene>
<keyword evidence="2 6" id="KW-0812">Transmembrane</keyword>
<reference evidence="8 9" key="1">
    <citation type="submission" date="2008-07" db="EMBL/GenBank/DDBJ databases">
        <authorList>
            <person name="El-Sayed N."/>
            <person name="Caler E."/>
            <person name="Inman J."/>
            <person name="Amedeo P."/>
            <person name="Hass B."/>
            <person name="Wortman J."/>
        </authorList>
    </citation>
    <scope>NUCLEOTIDE SEQUENCE [LARGE SCALE GENOMIC DNA]</scope>
    <source>
        <strain evidence="9">ATCC 50983 / TXsc</strain>
    </source>
</reference>
<dbReference type="EMBL" id="GG671995">
    <property type="protein sequence ID" value="EER17658.1"/>
    <property type="molecule type" value="Genomic_DNA"/>
</dbReference>
<accession>C5KCQ9</accession>
<feature type="transmembrane region" description="Helical" evidence="6">
    <location>
        <begin position="206"/>
        <end position="226"/>
    </location>
</feature>
<keyword evidence="9" id="KW-1185">Reference proteome</keyword>
<evidence type="ECO:0000313" key="9">
    <source>
        <dbReference type="Proteomes" id="UP000007800"/>
    </source>
</evidence>
<name>C5KCQ9_PERM5</name>
<comment type="subcellular location">
    <subcellularLocation>
        <location evidence="1">Membrane</location>
        <topology evidence="1">Multi-pass membrane protein</topology>
    </subcellularLocation>
</comment>
<dbReference type="OrthoDB" id="10261634at2759"/>
<feature type="transmembrane region" description="Helical" evidence="6">
    <location>
        <begin position="331"/>
        <end position="352"/>
    </location>
</feature>
<keyword evidence="4 6" id="KW-0472">Membrane</keyword>
<feature type="transmembrane region" description="Helical" evidence="6">
    <location>
        <begin position="278"/>
        <end position="298"/>
    </location>
</feature>
<dbReference type="InterPro" id="IPR004853">
    <property type="entry name" value="Sugar_P_trans_dom"/>
</dbReference>
<dbReference type="Proteomes" id="UP000007800">
    <property type="component" value="Unassembled WGS sequence"/>
</dbReference>
<evidence type="ECO:0000256" key="5">
    <source>
        <dbReference type="SAM" id="MobiDB-lite"/>
    </source>
</evidence>